<dbReference type="Pfam" id="PF20256">
    <property type="entry name" value="MoCoBD_2"/>
    <property type="match status" value="2"/>
</dbReference>
<evidence type="ECO:0000259" key="1">
    <source>
        <dbReference type="Pfam" id="PF02738"/>
    </source>
</evidence>
<dbReference type="InterPro" id="IPR006311">
    <property type="entry name" value="TAT_signal"/>
</dbReference>
<feature type="domain" description="Aldehyde oxidase/xanthine dehydrogenase first molybdopterin binding" evidence="1">
    <location>
        <begin position="340"/>
        <end position="487"/>
    </location>
</feature>
<dbReference type="InterPro" id="IPR012368">
    <property type="entry name" value="OxRdtase_Mopterin-bd_su_IorB"/>
</dbReference>
<dbReference type="SUPFAM" id="SSF56003">
    <property type="entry name" value="Molybdenum cofactor-binding domain"/>
    <property type="match status" value="2"/>
</dbReference>
<gene>
    <name evidence="3" type="ORF">GTZ99_02600</name>
</gene>
<dbReference type="EMBL" id="JAAAPO010000001">
    <property type="protein sequence ID" value="NBC35443.1"/>
    <property type="molecule type" value="Genomic_DNA"/>
</dbReference>
<proteinExistence type="predicted"/>
<dbReference type="InterPro" id="IPR019546">
    <property type="entry name" value="TAT_signal_bac_arc"/>
</dbReference>
<feature type="domain" description="Aldehyde oxidase/xanthine dehydrogenase second molybdopterin binding" evidence="2">
    <location>
        <begin position="60"/>
        <end position="185"/>
    </location>
</feature>
<dbReference type="InterPro" id="IPR052516">
    <property type="entry name" value="N-heterocyclic_Hydroxylase"/>
</dbReference>
<dbReference type="PROSITE" id="PS51318">
    <property type="entry name" value="TAT"/>
    <property type="match status" value="1"/>
</dbReference>
<protein>
    <submittedName>
        <fullName evidence="3">Molybdopterin-dependent oxidoreductase</fullName>
    </submittedName>
</protein>
<sequence length="795" mass="84006">MNSQLFQFGGAQPAAIDIDIHGARLTALSRRGFLGTSGVLMVALGLAGPMAAHAAPANALDATQPASWIDIHADSTITLRTGKCDFGQSSIYTAFRQILAEELGVPVEAITQVISGDTDRTPDGGGTFGLLRNAGGNLRKAAAYTREAVLTLAAERFGVPRAQVSVADGVIRGGGQQARYGEIVAGKDLRLTIPVAGELTSMFGLVVTGNPPLKKPADYTVVGQPVTNPIIRPKVSGETVWVGDVKLPGMLHARTIHPATLGSTLIAPGKLDASLFPGAKLVRLGNLLAVASANEWEAVQAAMAVAADTKWSEWKGLPGSDHLQDHLRKGVDWSQTKANKSNASKGDVTATQGVKQLSANYFVPFLKHAPIGPTVSLADVRPDGSVTVHTHTQNPQFLRRALALMLGIGEDKLVVRTYPGPGHFGRSNGGNAGSEDEAVLLSRALGVPVRVQWMRADDMQWSTQSSPMTADIRIALDAQGRIAAYEAIHSGPPMQDDRPIGALLAGLPTMDAPHPANPSPLHTTSMNIADQWVYGAVPAVLETGRGTYQIGEKESPIRVGLRDHSMRTPIQFQQNFPREVAISEAAALAGIDALQFRIDHATDPRVRAVLERLRVEAAWDSRPSPAPAPKARAKAGKAGTGVLRGRGVSVMLRDHGYWACAAHIAVTPATGVVRVERMTLVVDPGIVVNPLQLKRQAQAGCLMGVSAALHEEVRFDQGAITSVDWQSYPILTMAEMPELKVVLAPASGSDIYGQGSESANALAAPAIAGAFLDATGKAIRRIPLTPEYVKLALRG</sequence>
<reference evidence="4" key="1">
    <citation type="submission" date="2020-01" db="EMBL/GenBank/DDBJ databases">
        <title>Sphingomonas sp. strain CSW-10.</title>
        <authorList>
            <person name="Chen W.-M."/>
        </authorList>
    </citation>
    <scope>NUCLEOTIDE SEQUENCE [LARGE SCALE GENOMIC DNA]</scope>
    <source>
        <strain evidence="4">FSY-8</strain>
    </source>
</reference>
<organism evidence="3 4">
    <name type="scientific">Novosphingobium ovatum</name>
    <dbReference type="NCBI Taxonomy" id="1908523"/>
    <lineage>
        <taxon>Bacteria</taxon>
        <taxon>Pseudomonadati</taxon>
        <taxon>Pseudomonadota</taxon>
        <taxon>Alphaproteobacteria</taxon>
        <taxon>Sphingomonadales</taxon>
        <taxon>Sphingomonadaceae</taxon>
        <taxon>Novosphingobium</taxon>
    </lineage>
</organism>
<accession>A0ABW9XA93</accession>
<dbReference type="Proteomes" id="UP000753724">
    <property type="component" value="Unassembled WGS sequence"/>
</dbReference>
<dbReference type="PANTHER" id="PTHR47495">
    <property type="entry name" value="ALDEHYDE DEHYDROGENASE"/>
    <property type="match status" value="1"/>
</dbReference>
<feature type="domain" description="Aldehyde oxidase/xanthine dehydrogenase second molybdopterin binding" evidence="2">
    <location>
        <begin position="656"/>
        <end position="737"/>
    </location>
</feature>
<evidence type="ECO:0000313" key="4">
    <source>
        <dbReference type="Proteomes" id="UP000753724"/>
    </source>
</evidence>
<evidence type="ECO:0000313" key="3">
    <source>
        <dbReference type="EMBL" id="NBC35443.1"/>
    </source>
</evidence>
<comment type="caution">
    <text evidence="3">The sequence shown here is derived from an EMBL/GenBank/DDBJ whole genome shotgun (WGS) entry which is preliminary data.</text>
</comment>
<dbReference type="Gene3D" id="3.30.365.10">
    <property type="entry name" value="Aldehyde oxidase/xanthine dehydrogenase, molybdopterin binding domain"/>
    <property type="match status" value="4"/>
</dbReference>
<dbReference type="InterPro" id="IPR046867">
    <property type="entry name" value="AldOxase/xan_DH_MoCoBD2"/>
</dbReference>
<dbReference type="InterPro" id="IPR037165">
    <property type="entry name" value="AldOxase/xan_DH_Mopterin-bd_sf"/>
</dbReference>
<dbReference type="NCBIfam" id="TIGR01409">
    <property type="entry name" value="TAT_signal_seq"/>
    <property type="match status" value="1"/>
</dbReference>
<evidence type="ECO:0000259" key="2">
    <source>
        <dbReference type="Pfam" id="PF20256"/>
    </source>
</evidence>
<dbReference type="PIRSF" id="PIRSF036389">
    <property type="entry name" value="IOR_B"/>
    <property type="match status" value="1"/>
</dbReference>
<name>A0ABW9XA93_9SPHN</name>
<dbReference type="InterPro" id="IPR008274">
    <property type="entry name" value="AldOxase/xan_DH_MoCoBD1"/>
</dbReference>
<dbReference type="Pfam" id="PF02738">
    <property type="entry name" value="MoCoBD_1"/>
    <property type="match status" value="1"/>
</dbReference>
<dbReference type="RefSeq" id="WP_161716711.1">
    <property type="nucleotide sequence ID" value="NZ_JAAAPO010000001.1"/>
</dbReference>
<dbReference type="Gene3D" id="3.90.1170.50">
    <property type="entry name" value="Aldehyde oxidase/xanthine dehydrogenase, a/b hammerhead"/>
    <property type="match status" value="1"/>
</dbReference>
<dbReference type="PANTHER" id="PTHR47495:SF1">
    <property type="entry name" value="BLL3820 PROTEIN"/>
    <property type="match status" value="1"/>
</dbReference>
<keyword evidence="4" id="KW-1185">Reference proteome</keyword>